<feature type="transmembrane region" description="Helical" evidence="1">
    <location>
        <begin position="6"/>
        <end position="23"/>
    </location>
</feature>
<feature type="transmembrane region" description="Helical" evidence="1">
    <location>
        <begin position="235"/>
        <end position="256"/>
    </location>
</feature>
<dbReference type="RefSeq" id="WP_074693358.1">
    <property type="nucleotide sequence ID" value="NZ_BSRA01000010.1"/>
</dbReference>
<keyword evidence="4" id="KW-1185">Reference proteome</keyword>
<evidence type="ECO:0000313" key="2">
    <source>
        <dbReference type="EMBL" id="GLV14304.1"/>
    </source>
</evidence>
<reference evidence="3" key="1">
    <citation type="submission" date="2016-10" db="EMBL/GenBank/DDBJ databases">
        <authorList>
            <person name="de Groot N.N."/>
        </authorList>
    </citation>
    <scope>NUCLEOTIDE SEQUENCE [LARGE SCALE GENOMIC DNA]</scope>
    <source>
        <strain evidence="3">DSM 12489</strain>
    </source>
</reference>
<feature type="transmembrane region" description="Helical" evidence="1">
    <location>
        <begin position="30"/>
        <end position="47"/>
    </location>
</feature>
<proteinExistence type="predicted"/>
<feature type="transmembrane region" description="Helical" evidence="1">
    <location>
        <begin position="295"/>
        <end position="316"/>
    </location>
</feature>
<feature type="transmembrane region" description="Helical" evidence="1">
    <location>
        <begin position="102"/>
        <end position="120"/>
    </location>
</feature>
<sequence>MHLTPSHWIYLAVVVLVIIGMALRKGVIPICVLGTFAIGWVYTHSFVKGLQTLYNANLASATNLLGIIIIIGLMVALLRLMERIGADQLLLRPFRNSVKTPGVAFWGTGLIKGAVSLFVWPTPATMMVAPLMTPIAMRAGLPLIGAAMTMNLFGHGIALSGDFVIQGAPKLTSSAAGVSVTSVLQASVPLVLATGVVSTVLGYLFLRRDMRRGKLTVGEVQAAQVRTEFGAAAKFAAVVVPSAFLATILTTILLPLRGGDATAFIGGVALLLFLAIAILEYGLKAPAAVMTFLQDGFIFSIRVFAPVIPIAGFFFMGSPDVSPQILGTGAPGFLLDLGKALAAHVPLSVAPVAIIIVLVGVIAGLDGSGFSGLVLVGTLAQALGTPIGANVAVLAALGQMGSVWSGGGTLVPWGVLDIAGVTGCDPEELTRRNFIPVICGLAVATVVAILLA</sequence>
<dbReference type="Proteomes" id="UP001157137">
    <property type="component" value="Unassembled WGS sequence"/>
</dbReference>
<feature type="transmembrane region" description="Helical" evidence="1">
    <location>
        <begin position="341"/>
        <end position="365"/>
    </location>
</feature>
<evidence type="ECO:0000256" key="1">
    <source>
        <dbReference type="SAM" id="Phobius"/>
    </source>
</evidence>
<dbReference type="EMBL" id="BSRA01000010">
    <property type="protein sequence ID" value="GLV14304.1"/>
    <property type="molecule type" value="Genomic_DNA"/>
</dbReference>
<name>A0A1H2VX18_9BACL</name>
<keyword evidence="1" id="KW-0472">Membrane</keyword>
<reference evidence="4" key="2">
    <citation type="submission" date="2016-10" db="EMBL/GenBank/DDBJ databases">
        <authorList>
            <person name="Varghese N."/>
        </authorList>
    </citation>
    <scope>NUCLEOTIDE SEQUENCE [LARGE SCALE GENOMIC DNA]</scope>
    <source>
        <strain evidence="4">DSM 12489</strain>
    </source>
</reference>
<feature type="transmembrane region" description="Helical" evidence="1">
    <location>
        <begin position="434"/>
        <end position="451"/>
    </location>
</feature>
<evidence type="ECO:0000313" key="4">
    <source>
        <dbReference type="Proteomes" id="UP000182589"/>
    </source>
</evidence>
<dbReference type="STRING" id="89784.SAMN04489725_11263"/>
<evidence type="ECO:0000313" key="3">
    <source>
        <dbReference type="EMBL" id="SDW72895.1"/>
    </source>
</evidence>
<organism evidence="3 4">
    <name type="scientific">Alicyclobacillus hesperidum</name>
    <dbReference type="NCBI Taxonomy" id="89784"/>
    <lineage>
        <taxon>Bacteria</taxon>
        <taxon>Bacillati</taxon>
        <taxon>Bacillota</taxon>
        <taxon>Bacilli</taxon>
        <taxon>Bacillales</taxon>
        <taxon>Alicyclobacillaceae</taxon>
        <taxon>Alicyclobacillus</taxon>
    </lineage>
</organism>
<feature type="transmembrane region" description="Helical" evidence="1">
    <location>
        <begin position="372"/>
        <end position="397"/>
    </location>
</feature>
<gene>
    <name evidence="2" type="ORF">Heshes_19880</name>
    <name evidence="3" type="ORF">SAMN04489725_11263</name>
</gene>
<dbReference type="Proteomes" id="UP000182589">
    <property type="component" value="Unassembled WGS sequence"/>
</dbReference>
<dbReference type="AlphaFoldDB" id="A0A1H2VX18"/>
<reference evidence="2" key="3">
    <citation type="submission" date="2023-02" db="EMBL/GenBank/DDBJ databases">
        <title>Proposal of a novel subspecies: Alicyclobacillus hesperidum subspecies aegle.</title>
        <authorList>
            <person name="Goto K."/>
            <person name="Fujii T."/>
            <person name="Yasui K."/>
            <person name="Mochida K."/>
            <person name="Kato-Tanaka Y."/>
            <person name="Morohoshi S."/>
            <person name="An S.Y."/>
            <person name="Kasai H."/>
            <person name="Yokota A."/>
        </authorList>
    </citation>
    <scope>NUCLEOTIDE SEQUENCE</scope>
    <source>
        <strain evidence="2">DSM 12766</strain>
    </source>
</reference>
<accession>A0A1H2VX18</accession>
<protein>
    <submittedName>
        <fullName evidence="2">Transporter</fullName>
    </submittedName>
</protein>
<dbReference type="EMBL" id="FNOJ01000012">
    <property type="protein sequence ID" value="SDW72895.1"/>
    <property type="molecule type" value="Genomic_DNA"/>
</dbReference>
<keyword evidence="1" id="KW-1133">Transmembrane helix</keyword>
<feature type="transmembrane region" description="Helical" evidence="1">
    <location>
        <begin position="186"/>
        <end position="206"/>
    </location>
</feature>
<feature type="transmembrane region" description="Helical" evidence="1">
    <location>
        <begin position="59"/>
        <end position="81"/>
    </location>
</feature>
<feature type="transmembrane region" description="Helical" evidence="1">
    <location>
        <begin position="262"/>
        <end position="283"/>
    </location>
</feature>
<keyword evidence="1" id="KW-0812">Transmembrane</keyword>